<sequence length="181" mass="19836">MYPITWTDSVSSYTTCSDSVKDELASDELTTDSATDERPQLYKSLSELLMRPIQVHGPTSLSVCQTMNVSLVCVCVCVCIYRGVVCRWIITPTEMHRPTDCADRGFLLQHIVNFSPVALEIVSTSASDNAIKHTSFLGNIQPVSSILRPLMDLAQVAGRVVLSSQMKLGDVGGDKRIRVPS</sequence>
<reference evidence="1" key="1">
    <citation type="submission" date="2018-11" db="EMBL/GenBank/DDBJ databases">
        <authorList>
            <consortium name="Pathogen Informatics"/>
        </authorList>
    </citation>
    <scope>NUCLEOTIDE SEQUENCE</scope>
</reference>
<evidence type="ECO:0000313" key="2">
    <source>
        <dbReference type="Proteomes" id="UP000784294"/>
    </source>
</evidence>
<accession>A0A448WB09</accession>
<proteinExistence type="predicted"/>
<comment type="caution">
    <text evidence="1">The sequence shown here is derived from an EMBL/GenBank/DDBJ whole genome shotgun (WGS) entry which is preliminary data.</text>
</comment>
<evidence type="ECO:0000313" key="1">
    <source>
        <dbReference type="EMBL" id="VEL07335.1"/>
    </source>
</evidence>
<dbReference type="Proteomes" id="UP000784294">
    <property type="component" value="Unassembled WGS sequence"/>
</dbReference>
<name>A0A448WB09_9PLAT</name>
<dbReference type="AlphaFoldDB" id="A0A448WB09"/>
<gene>
    <name evidence="1" type="ORF">PXEA_LOCUS775</name>
</gene>
<dbReference type="EMBL" id="CAAALY010001512">
    <property type="protein sequence ID" value="VEL07335.1"/>
    <property type="molecule type" value="Genomic_DNA"/>
</dbReference>
<organism evidence="1 2">
    <name type="scientific">Protopolystoma xenopodis</name>
    <dbReference type="NCBI Taxonomy" id="117903"/>
    <lineage>
        <taxon>Eukaryota</taxon>
        <taxon>Metazoa</taxon>
        <taxon>Spiralia</taxon>
        <taxon>Lophotrochozoa</taxon>
        <taxon>Platyhelminthes</taxon>
        <taxon>Monogenea</taxon>
        <taxon>Polyopisthocotylea</taxon>
        <taxon>Polystomatidea</taxon>
        <taxon>Polystomatidae</taxon>
        <taxon>Protopolystoma</taxon>
    </lineage>
</organism>
<protein>
    <submittedName>
        <fullName evidence="1">Uncharacterized protein</fullName>
    </submittedName>
</protein>
<keyword evidence="2" id="KW-1185">Reference proteome</keyword>